<evidence type="ECO:0000256" key="1">
    <source>
        <dbReference type="SAM" id="MobiDB-lite"/>
    </source>
</evidence>
<feature type="transmembrane region" description="Helical" evidence="2">
    <location>
        <begin position="180"/>
        <end position="202"/>
    </location>
</feature>
<keyword evidence="2" id="KW-1133">Transmembrane helix</keyword>
<feature type="transmembrane region" description="Helical" evidence="2">
    <location>
        <begin position="214"/>
        <end position="235"/>
    </location>
</feature>
<proteinExistence type="predicted"/>
<dbReference type="InterPro" id="IPR055743">
    <property type="entry name" value="DUF7319"/>
</dbReference>
<dbReference type="KEGG" id="hra:EI982_07300"/>
<feature type="compositionally biased region" description="Basic and acidic residues" evidence="1">
    <location>
        <begin position="38"/>
        <end position="47"/>
    </location>
</feature>
<dbReference type="GeneID" id="99245908"/>
<dbReference type="EMBL" id="CP034345">
    <property type="protein sequence ID" value="QGX94608.1"/>
    <property type="molecule type" value="Genomic_DNA"/>
</dbReference>
<organism evidence="4 5">
    <name type="scientific">Haloplanus rallus</name>
    <dbReference type="NCBI Taxonomy" id="1816183"/>
    <lineage>
        <taxon>Archaea</taxon>
        <taxon>Methanobacteriati</taxon>
        <taxon>Methanobacteriota</taxon>
        <taxon>Stenosarchaea group</taxon>
        <taxon>Halobacteria</taxon>
        <taxon>Halobacteriales</taxon>
        <taxon>Haloferacaceae</taxon>
        <taxon>Haloplanus</taxon>
    </lineage>
</organism>
<feature type="region of interest" description="Disordered" evidence="1">
    <location>
        <begin position="252"/>
        <end position="290"/>
    </location>
</feature>
<keyword evidence="5" id="KW-1185">Reference proteome</keyword>
<sequence length="290" mass="30789">MAEPSPSSTDGSDDAPEDVPATADSGGDDPTAGDTDVEALRREVEEKYDFEDFGPSDMAKMSAEEWEAAFDPETWIVGAELLDRVEADLKSRIATREVFAVLERYEDEGEERLVAYSDEGYAIVGPDGSVEGRGTVLRDVKPTVALCSMDSYEVPDAPDDVSLPAPDDVPEGTGQLGNNLLQVVALAQLLTGIGLIGAWLFTDAVPAPGGYVNLVPPLMGLIFVGIGVFLFAVVANARLSDRFRAEEFRDRLRATGVDDGDRPDFLPPLEGSETAPSRGSTAGDEAGESG</sequence>
<keyword evidence="2" id="KW-0472">Membrane</keyword>
<evidence type="ECO:0000259" key="3">
    <source>
        <dbReference type="Pfam" id="PF24003"/>
    </source>
</evidence>
<keyword evidence="2" id="KW-0812">Transmembrane</keyword>
<reference evidence="4 5" key="1">
    <citation type="submission" date="2018-12" db="EMBL/GenBank/DDBJ databases">
        <title>Complete genome sequence of Haloplanus rallus MBLA0036.</title>
        <authorList>
            <person name="Nam Y.-d."/>
            <person name="Kang J."/>
            <person name="Chung W.-H."/>
            <person name="Park Y.S."/>
        </authorList>
    </citation>
    <scope>NUCLEOTIDE SEQUENCE [LARGE SCALE GENOMIC DNA]</scope>
    <source>
        <strain evidence="4 5">MBLA0036</strain>
    </source>
</reference>
<protein>
    <recommendedName>
        <fullName evidence="3">DUF7319 domain-containing protein</fullName>
    </recommendedName>
</protein>
<evidence type="ECO:0000313" key="5">
    <source>
        <dbReference type="Proteomes" id="UP000428325"/>
    </source>
</evidence>
<feature type="compositionally biased region" description="Polar residues" evidence="1">
    <location>
        <begin position="1"/>
        <end position="10"/>
    </location>
</feature>
<evidence type="ECO:0000256" key="2">
    <source>
        <dbReference type="SAM" id="Phobius"/>
    </source>
</evidence>
<dbReference type="Pfam" id="PF24003">
    <property type="entry name" value="DUF7319"/>
    <property type="match status" value="1"/>
</dbReference>
<dbReference type="Proteomes" id="UP000428325">
    <property type="component" value="Chromosome"/>
</dbReference>
<evidence type="ECO:0000313" key="4">
    <source>
        <dbReference type="EMBL" id="QGX94608.1"/>
    </source>
</evidence>
<accession>A0A6B9F2Y3</accession>
<gene>
    <name evidence="4" type="ORF">EI982_07300</name>
</gene>
<name>A0A6B9F2Y3_9EURY</name>
<feature type="region of interest" description="Disordered" evidence="1">
    <location>
        <begin position="1"/>
        <end position="56"/>
    </location>
</feature>
<dbReference type="RefSeq" id="WP_157688891.1">
    <property type="nucleotide sequence ID" value="NZ_CP034345.1"/>
</dbReference>
<dbReference type="AlphaFoldDB" id="A0A6B9F2Y3"/>
<dbReference type="OrthoDB" id="213250at2157"/>
<feature type="domain" description="DUF7319" evidence="3">
    <location>
        <begin position="61"/>
        <end position="268"/>
    </location>
</feature>